<name>A0A2P6NXP9_9EUKA</name>
<dbReference type="AlphaFoldDB" id="A0A2P6NXP9"/>
<accession>A0A2P6NXP9</accession>
<keyword evidence="4" id="KW-1185">Reference proteome</keyword>
<comment type="caution">
    <text evidence="3">The sequence shown here is derived from an EMBL/GenBank/DDBJ whole genome shotgun (WGS) entry which is preliminary data.</text>
</comment>
<gene>
    <name evidence="3" type="ORF">PROFUN_02827</name>
</gene>
<evidence type="ECO:0000313" key="3">
    <source>
        <dbReference type="EMBL" id="PRP88731.1"/>
    </source>
</evidence>
<proteinExistence type="predicted"/>
<evidence type="ECO:0000256" key="1">
    <source>
        <dbReference type="SAM" id="MobiDB-lite"/>
    </source>
</evidence>
<evidence type="ECO:0000313" key="4">
    <source>
        <dbReference type="Proteomes" id="UP000241769"/>
    </source>
</evidence>
<sequence>MSPALPALLYRPILVILLILCVNANSSPEKARRQERNGQEKKEDTETPSHGFTNKATSMSRQDEECEFFKVGCTERFEEANQIPHHPFSEYIGSGEFVSSKLEWALKSGAVCDYESALAVSYLEVMKWCVQHQQGLPETSFIQHLTYNEDISQEAIQLAIDHKYITKKTEIYFHDMIDDFLPVVKFLYERGVLHYKICAKAIDMDHLNVIQWALDHGYKLCKESLHYLIQWGSLDTFKWIIGTSCTDEEMMYKQASNAVNIEVIEYMLQRKWGKDLEEVQTWINYKQLQFSQKRTRDTQLKYLWNHGRPKTRAVILLIKERSPIFYVAGCPIQQGLCKVVAVSLSRLKEAVWWKVNGPLWSLACAHSFREAAAENIFYNPQMLPLLHEIILIHLHNLSFDVFVRNCRLNSDHNFQMLSIIQTLRGHT</sequence>
<dbReference type="InParanoid" id="A0A2P6NXP9"/>
<feature type="compositionally biased region" description="Basic and acidic residues" evidence="1">
    <location>
        <begin position="29"/>
        <end position="47"/>
    </location>
</feature>
<dbReference type="EMBL" id="MDYQ01000008">
    <property type="protein sequence ID" value="PRP88731.1"/>
    <property type="molecule type" value="Genomic_DNA"/>
</dbReference>
<feature type="signal peptide" evidence="2">
    <location>
        <begin position="1"/>
        <end position="24"/>
    </location>
</feature>
<evidence type="ECO:0000256" key="2">
    <source>
        <dbReference type="SAM" id="SignalP"/>
    </source>
</evidence>
<reference evidence="3 4" key="1">
    <citation type="journal article" date="2018" name="Genome Biol. Evol.">
        <title>Multiple Roots of Fruiting Body Formation in Amoebozoa.</title>
        <authorList>
            <person name="Hillmann F."/>
            <person name="Forbes G."/>
            <person name="Novohradska S."/>
            <person name="Ferling I."/>
            <person name="Riege K."/>
            <person name="Groth M."/>
            <person name="Westermann M."/>
            <person name="Marz M."/>
            <person name="Spaller T."/>
            <person name="Winckler T."/>
            <person name="Schaap P."/>
            <person name="Glockner G."/>
        </authorList>
    </citation>
    <scope>NUCLEOTIDE SEQUENCE [LARGE SCALE GENOMIC DNA]</scope>
    <source>
        <strain evidence="3 4">Jena</strain>
    </source>
</reference>
<protein>
    <submittedName>
        <fullName evidence="3">Uncharacterized protein</fullName>
    </submittedName>
</protein>
<feature type="region of interest" description="Disordered" evidence="1">
    <location>
        <begin position="29"/>
        <end position="59"/>
    </location>
</feature>
<keyword evidence="2" id="KW-0732">Signal</keyword>
<feature type="chain" id="PRO_5015167198" evidence="2">
    <location>
        <begin position="25"/>
        <end position="427"/>
    </location>
</feature>
<organism evidence="3 4">
    <name type="scientific">Planoprotostelium fungivorum</name>
    <dbReference type="NCBI Taxonomy" id="1890364"/>
    <lineage>
        <taxon>Eukaryota</taxon>
        <taxon>Amoebozoa</taxon>
        <taxon>Evosea</taxon>
        <taxon>Variosea</taxon>
        <taxon>Cavosteliida</taxon>
        <taxon>Cavosteliaceae</taxon>
        <taxon>Planoprotostelium</taxon>
    </lineage>
</organism>
<feature type="compositionally biased region" description="Polar residues" evidence="1">
    <location>
        <begin position="48"/>
        <end position="59"/>
    </location>
</feature>
<dbReference type="Proteomes" id="UP000241769">
    <property type="component" value="Unassembled WGS sequence"/>
</dbReference>